<protein>
    <submittedName>
        <fullName evidence="2">Uncharacterized protein</fullName>
    </submittedName>
</protein>
<keyword evidence="1" id="KW-0472">Membrane</keyword>
<evidence type="ECO:0000313" key="2">
    <source>
        <dbReference type="EMBL" id="OGY63736.1"/>
    </source>
</evidence>
<dbReference type="AlphaFoldDB" id="A0A1G1ZHU4"/>
<reference evidence="2 3" key="1">
    <citation type="journal article" date="2016" name="Nat. Commun.">
        <title>Thousands of microbial genomes shed light on interconnected biogeochemical processes in an aquifer system.</title>
        <authorList>
            <person name="Anantharaman K."/>
            <person name="Brown C.T."/>
            <person name="Hug L.A."/>
            <person name="Sharon I."/>
            <person name="Castelle C.J."/>
            <person name="Probst A.J."/>
            <person name="Thomas B.C."/>
            <person name="Singh A."/>
            <person name="Wilkins M.J."/>
            <person name="Karaoz U."/>
            <person name="Brodie E.L."/>
            <person name="Williams K.H."/>
            <person name="Hubbard S.S."/>
            <person name="Banfield J.F."/>
        </authorList>
    </citation>
    <scope>NUCLEOTIDE SEQUENCE [LARGE SCALE GENOMIC DNA]</scope>
</reference>
<accession>A0A1G1ZHU4</accession>
<evidence type="ECO:0000256" key="1">
    <source>
        <dbReference type="SAM" id="Phobius"/>
    </source>
</evidence>
<dbReference type="EMBL" id="MHJH01000034">
    <property type="protein sequence ID" value="OGY63736.1"/>
    <property type="molecule type" value="Genomic_DNA"/>
</dbReference>
<dbReference type="STRING" id="1798405.A3E64_02310"/>
<proteinExistence type="predicted"/>
<feature type="transmembrane region" description="Helical" evidence="1">
    <location>
        <begin position="12"/>
        <end position="30"/>
    </location>
</feature>
<name>A0A1G1ZHU4_9BACT</name>
<gene>
    <name evidence="2" type="ORF">A3E64_02310</name>
</gene>
<sequence>MENTKPRKKLTTFVLLMAIVLLALLGYYLWKNGLTLGPLTGSPSYQAVFLTNGQVYFGKASNINSNYLDLRDVYYLQVSEVLQPVQGKSQPESRQSISLAKLGVSELHKPKDAMKINRDQVLFIEDLETNSQVVQAIVKYKEDQLKAL</sequence>
<dbReference type="Proteomes" id="UP000177174">
    <property type="component" value="Unassembled WGS sequence"/>
</dbReference>
<evidence type="ECO:0000313" key="3">
    <source>
        <dbReference type="Proteomes" id="UP000177174"/>
    </source>
</evidence>
<comment type="caution">
    <text evidence="2">The sequence shown here is derived from an EMBL/GenBank/DDBJ whole genome shotgun (WGS) entry which is preliminary data.</text>
</comment>
<keyword evidence="1" id="KW-0812">Transmembrane</keyword>
<organism evidence="2 3">
    <name type="scientific">Candidatus Harrisonbacteria bacterium RIFCSPHIGHO2_12_FULL_48_16</name>
    <dbReference type="NCBI Taxonomy" id="1798405"/>
    <lineage>
        <taxon>Bacteria</taxon>
        <taxon>Candidatus Harrisoniibacteriota</taxon>
    </lineage>
</organism>
<keyword evidence="1" id="KW-1133">Transmembrane helix</keyword>